<evidence type="ECO:0000256" key="3">
    <source>
        <dbReference type="ARBA" id="ARBA00022840"/>
    </source>
</evidence>
<protein>
    <submittedName>
        <fullName evidence="6">ABC transporter</fullName>
    </submittedName>
</protein>
<dbReference type="InterPro" id="IPR003593">
    <property type="entry name" value="AAA+_ATPase"/>
</dbReference>
<evidence type="ECO:0000256" key="1">
    <source>
        <dbReference type="ARBA" id="ARBA00022737"/>
    </source>
</evidence>
<accession>A0A177K6D5</accession>
<dbReference type="GO" id="GO:0005524">
    <property type="term" value="F:ATP binding"/>
    <property type="evidence" value="ECO:0007669"/>
    <property type="project" value="UniProtKB-KW"/>
</dbReference>
<dbReference type="Pfam" id="PF00005">
    <property type="entry name" value="ABC_tran"/>
    <property type="match status" value="1"/>
</dbReference>
<dbReference type="GO" id="GO:0016887">
    <property type="term" value="F:ATP hydrolysis activity"/>
    <property type="evidence" value="ECO:0007669"/>
    <property type="project" value="InterPro"/>
</dbReference>
<dbReference type="EMBL" id="LSTV01000005">
    <property type="protein sequence ID" value="OAH48972.1"/>
    <property type="molecule type" value="Genomic_DNA"/>
</dbReference>
<evidence type="ECO:0000259" key="5">
    <source>
        <dbReference type="PROSITE" id="PS50893"/>
    </source>
</evidence>
<keyword evidence="2" id="KW-0547">Nucleotide-binding</keyword>
<dbReference type="InterPro" id="IPR003959">
    <property type="entry name" value="ATPase_AAA_core"/>
</dbReference>
<dbReference type="PANTHER" id="PTHR19211:SF6">
    <property type="entry name" value="BLL7188 PROTEIN"/>
    <property type="match status" value="1"/>
</dbReference>
<evidence type="ECO:0000313" key="6">
    <source>
        <dbReference type="EMBL" id="OAH48972.1"/>
    </source>
</evidence>
<keyword evidence="3" id="KW-0067">ATP-binding</keyword>
<dbReference type="PANTHER" id="PTHR19211">
    <property type="entry name" value="ATP-BINDING TRANSPORT PROTEIN-RELATED"/>
    <property type="match status" value="1"/>
</dbReference>
<dbReference type="InterPro" id="IPR003439">
    <property type="entry name" value="ABC_transporter-like_ATP-bd"/>
</dbReference>
<gene>
    <name evidence="6" type="ORF">AYL44_13230</name>
</gene>
<dbReference type="SMART" id="SM00382">
    <property type="entry name" value="AAA"/>
    <property type="match status" value="2"/>
</dbReference>
<name>A0A177K6D5_9MICO</name>
<dbReference type="Proteomes" id="UP000076998">
    <property type="component" value="Unassembled WGS sequence"/>
</dbReference>
<evidence type="ECO:0000313" key="7">
    <source>
        <dbReference type="Proteomes" id="UP000076998"/>
    </source>
</evidence>
<dbReference type="RefSeq" id="WP_064003745.1">
    <property type="nucleotide sequence ID" value="NZ_LSTV01000005.1"/>
</dbReference>
<organism evidence="6 7">
    <name type="scientific">Microbacterium oleivorans</name>
    <dbReference type="NCBI Taxonomy" id="273677"/>
    <lineage>
        <taxon>Bacteria</taxon>
        <taxon>Bacillati</taxon>
        <taxon>Actinomycetota</taxon>
        <taxon>Actinomycetes</taxon>
        <taxon>Micrococcales</taxon>
        <taxon>Microbacteriaceae</taxon>
        <taxon>Microbacterium</taxon>
    </lineage>
</organism>
<proteinExistence type="predicted"/>
<dbReference type="InterPro" id="IPR027417">
    <property type="entry name" value="P-loop_NTPase"/>
</dbReference>
<keyword evidence="1" id="KW-0677">Repeat</keyword>
<comment type="caution">
    <text evidence="6">The sequence shown here is derived from an EMBL/GenBank/DDBJ whole genome shotgun (WGS) entry which is preliminary data.</text>
</comment>
<evidence type="ECO:0000256" key="2">
    <source>
        <dbReference type="ARBA" id="ARBA00022741"/>
    </source>
</evidence>
<feature type="region of interest" description="Disordered" evidence="4">
    <location>
        <begin position="426"/>
        <end position="453"/>
    </location>
</feature>
<sequence>MPTTLTSAVTLDRVTYAWPDGTVALSDVSGAFGGGRTGLVGRNGSGKSTLLKLIAGTLVPASGSISTAGRVDLLPQQLTLDTGRRVADVLGIAPVLDAVRAIERGDVDERHFDTVGDDWDVEARATAALAEVGLPDGALDRRVGELSGGEAVLAALVGVRLSGAEIALLDEPTNNLDRDARARVHELVRTWRGTLIVVSHDVALLEELDDTAELYEHELSVFGGPYSAWKAWLDTEQAAAVQAETAARQLLRREKRDRQQVESAIAMRNAHGKKLAAKKAAPKIVLGAMKRSAEVTAGKLRVEANEKVEAARAAVDTAGRRVRDDDTVHIDLPDPGVGTGRRIATIGDGERSWTIQGPERVALVGPNGAGKTTLLERLVASAGARDVPYSVSVDATRVEGADTAGTAGDAGAAGLNSERGVAATAVPNAGSAGGDGGETGSDAASALHSAHHDVTAEAHTDRIGYLSQRVDGLDEAASVLANVRAGAPGVGDVELRNRLARFLIRGDTVLRPVSALSGGERFRVALARLLLADPAPHLVVLDEPTNNLDLDTVDQLVDAVSAYRGAVLVVSHDDAFLERIGPDLTLELRDGRMTEL</sequence>
<dbReference type="PROSITE" id="PS50893">
    <property type="entry name" value="ABC_TRANSPORTER_2"/>
    <property type="match status" value="1"/>
</dbReference>
<dbReference type="OrthoDB" id="3239744at2"/>
<dbReference type="InterPro" id="IPR050611">
    <property type="entry name" value="ABCF"/>
</dbReference>
<dbReference type="FunFam" id="3.40.50.300:FF:001320">
    <property type="entry name" value="Heme ABC transporter ATP-binding protein"/>
    <property type="match status" value="1"/>
</dbReference>
<dbReference type="Pfam" id="PF13304">
    <property type="entry name" value="AAA_21"/>
    <property type="match status" value="1"/>
</dbReference>
<evidence type="ECO:0000256" key="4">
    <source>
        <dbReference type="SAM" id="MobiDB-lite"/>
    </source>
</evidence>
<dbReference type="Gene3D" id="3.40.50.300">
    <property type="entry name" value="P-loop containing nucleotide triphosphate hydrolases"/>
    <property type="match status" value="2"/>
</dbReference>
<reference evidence="6 7" key="1">
    <citation type="submission" date="2016-02" db="EMBL/GenBank/DDBJ databases">
        <authorList>
            <person name="Wen L."/>
            <person name="He K."/>
            <person name="Yang H."/>
        </authorList>
    </citation>
    <scope>NUCLEOTIDE SEQUENCE [LARGE SCALE GENOMIC DNA]</scope>
    <source>
        <strain evidence="6 7">CD11_3</strain>
    </source>
</reference>
<dbReference type="AlphaFoldDB" id="A0A177K6D5"/>
<feature type="domain" description="ABC transporter" evidence="5">
    <location>
        <begin position="9"/>
        <end position="241"/>
    </location>
</feature>
<dbReference type="SUPFAM" id="SSF52540">
    <property type="entry name" value="P-loop containing nucleoside triphosphate hydrolases"/>
    <property type="match status" value="2"/>
</dbReference>